<reference evidence="3" key="1">
    <citation type="submission" date="2015-09" db="EMBL/GenBank/DDBJ databases">
        <authorList>
            <consortium name="Pathogen Informatics"/>
        </authorList>
    </citation>
    <scope>NUCLEOTIDE SEQUENCE [LARGE SCALE GENOMIC DNA]</scope>
    <source>
        <strain evidence="3">Lake Konstanz</strain>
    </source>
</reference>
<organism evidence="2 3">
    <name type="scientific">Bodo saltans</name>
    <name type="common">Flagellated protozoan</name>
    <dbReference type="NCBI Taxonomy" id="75058"/>
    <lineage>
        <taxon>Eukaryota</taxon>
        <taxon>Discoba</taxon>
        <taxon>Euglenozoa</taxon>
        <taxon>Kinetoplastea</taxon>
        <taxon>Metakinetoplastina</taxon>
        <taxon>Eubodonida</taxon>
        <taxon>Bodonidae</taxon>
        <taxon>Bodo</taxon>
    </lineage>
</organism>
<evidence type="ECO:0000313" key="2">
    <source>
        <dbReference type="EMBL" id="CUG91363.1"/>
    </source>
</evidence>
<evidence type="ECO:0000313" key="3">
    <source>
        <dbReference type="Proteomes" id="UP000051952"/>
    </source>
</evidence>
<dbReference type="AlphaFoldDB" id="A0A0S4JIK5"/>
<dbReference type="Proteomes" id="UP000051952">
    <property type="component" value="Unassembled WGS sequence"/>
</dbReference>
<protein>
    <submittedName>
        <fullName evidence="2">Uncharacterized protein</fullName>
    </submittedName>
</protein>
<evidence type="ECO:0000256" key="1">
    <source>
        <dbReference type="SAM" id="MobiDB-lite"/>
    </source>
</evidence>
<proteinExistence type="predicted"/>
<sequence>MSGGGDHVHAVPSSRPVLTAKVVRPPAEGDALQSSRRPCTATHRRAGIALVPVKFSGDRKEPRVAVTHRPIPFCPFTEKKN</sequence>
<keyword evidence="3" id="KW-1185">Reference proteome</keyword>
<dbReference type="VEuPathDB" id="TriTrypDB:BSAL_31510"/>
<dbReference type="EMBL" id="CYKH01001912">
    <property type="protein sequence ID" value="CUG91363.1"/>
    <property type="molecule type" value="Genomic_DNA"/>
</dbReference>
<gene>
    <name evidence="2" type="ORF">BSAL_31510</name>
</gene>
<feature type="region of interest" description="Disordered" evidence="1">
    <location>
        <begin position="1"/>
        <end position="41"/>
    </location>
</feature>
<name>A0A0S4JIK5_BODSA</name>
<accession>A0A0S4JIK5</accession>